<dbReference type="RefSeq" id="WP_036973899.1">
    <property type="nucleotide sequence ID" value="NZ_CP032092.1"/>
</dbReference>
<dbReference type="AlphaFoldDB" id="A0AAD0S3R5"/>
<geneLocation type="plasmid" evidence="1 3">
    <name>unnamed2</name>
</geneLocation>
<proteinExistence type="predicted"/>
<reference evidence="2 4" key="2">
    <citation type="submission" date="2023-01" db="EMBL/GenBank/DDBJ databases">
        <title>Trichodesmium-associated heterotrophic epibiont bacteria.</title>
        <authorList>
            <person name="Cleveland C.S."/>
            <person name="Webb E.A."/>
        </authorList>
    </citation>
    <scope>NUCLEOTIDE SEQUENCE [LARGE SCALE GENOMIC DNA]</scope>
    <source>
        <strain evidence="2 4">USCH2</strain>
    </source>
</reference>
<protein>
    <submittedName>
        <fullName evidence="1">Uncharacterized protein</fullName>
    </submittedName>
</protein>
<dbReference type="KEGG" id="pdj:D0907_20010"/>
<name>A0AAD0S3R5_9GAMM</name>
<dbReference type="GeneID" id="99507774"/>
<dbReference type="EMBL" id="CP032092">
    <property type="protein sequence ID" value="AXV67623.1"/>
    <property type="molecule type" value="Genomic_DNA"/>
</dbReference>
<dbReference type="Proteomes" id="UP000264605">
    <property type="component" value="Plasmid unnamed2"/>
</dbReference>
<gene>
    <name evidence="1" type="ORF">D0907_20010</name>
    <name evidence="2" type="ORF">PQI24_18285</name>
</gene>
<evidence type="ECO:0000313" key="2">
    <source>
        <dbReference type="EMBL" id="MEJ6497995.1"/>
    </source>
</evidence>
<accession>A0AAD0S3R5</accession>
<dbReference type="EMBL" id="JAQPZS010000022">
    <property type="protein sequence ID" value="MEJ6497995.1"/>
    <property type="molecule type" value="Genomic_DNA"/>
</dbReference>
<evidence type="ECO:0000313" key="3">
    <source>
        <dbReference type="Proteomes" id="UP000264605"/>
    </source>
</evidence>
<keyword evidence="4" id="KW-1185">Reference proteome</keyword>
<keyword evidence="1" id="KW-0614">Plasmid</keyword>
<reference evidence="1 3" key="1">
    <citation type="submission" date="2018-08" db="EMBL/GenBank/DDBJ databases">
        <title>Draft genome sequence of Pseudoalteromonas donghaensis HJ51.</title>
        <authorList>
            <person name="Oh J."/>
            <person name="Roh D."/>
        </authorList>
    </citation>
    <scope>NUCLEOTIDE SEQUENCE [LARGE SCALE GENOMIC DNA]</scope>
    <source>
        <strain evidence="1 3">HJ51</strain>
        <plasmid evidence="1 3">unnamed2</plasmid>
    </source>
</reference>
<evidence type="ECO:0000313" key="4">
    <source>
        <dbReference type="Proteomes" id="UP001377972"/>
    </source>
</evidence>
<dbReference type="Proteomes" id="UP001377972">
    <property type="component" value="Unassembled WGS sequence"/>
</dbReference>
<organism evidence="1 3">
    <name type="scientific">Pseudoalteromonas lipolytica</name>
    <dbReference type="NCBI Taxonomy" id="570156"/>
    <lineage>
        <taxon>Bacteria</taxon>
        <taxon>Pseudomonadati</taxon>
        <taxon>Pseudomonadota</taxon>
        <taxon>Gammaproteobacteria</taxon>
        <taxon>Alteromonadales</taxon>
        <taxon>Pseudoalteromonadaceae</taxon>
        <taxon>Pseudoalteromonas</taxon>
    </lineage>
</organism>
<sequence>MENRSQFLDEAISIQVSALLLVKQAAVVDIQLAAHLFCIQSEADVVAIRDASTMTLQRLAREKTVINAASLGLNGIKQMLDAIKSAENNDSKLGKLKNLAASTSIAVVGN</sequence>
<evidence type="ECO:0000313" key="1">
    <source>
        <dbReference type="EMBL" id="AXV67623.1"/>
    </source>
</evidence>